<dbReference type="InterPro" id="IPR018228">
    <property type="entry name" value="DNase_TatD-rel_CS"/>
</dbReference>
<accession>A0A1I7NE11</accession>
<evidence type="ECO:0000313" key="6">
    <source>
        <dbReference type="Proteomes" id="UP000199537"/>
    </source>
</evidence>
<keyword evidence="2 4" id="KW-0479">Metal-binding</keyword>
<dbReference type="GO" id="GO:0016788">
    <property type="term" value="F:hydrolase activity, acting on ester bonds"/>
    <property type="evidence" value="ECO:0007669"/>
    <property type="project" value="InterPro"/>
</dbReference>
<dbReference type="InterPro" id="IPR015991">
    <property type="entry name" value="TatD/YcfH-like"/>
</dbReference>
<dbReference type="GO" id="GO:0046872">
    <property type="term" value="F:metal ion binding"/>
    <property type="evidence" value="ECO:0007669"/>
    <property type="project" value="UniProtKB-KW"/>
</dbReference>
<evidence type="ECO:0000256" key="2">
    <source>
        <dbReference type="ARBA" id="ARBA00022723"/>
    </source>
</evidence>
<dbReference type="InterPro" id="IPR001130">
    <property type="entry name" value="TatD-like"/>
</dbReference>
<gene>
    <name evidence="5" type="ORF">SAMN05660895_1489</name>
</gene>
<evidence type="ECO:0000256" key="4">
    <source>
        <dbReference type="PIRSR" id="PIRSR005902-1"/>
    </source>
</evidence>
<dbReference type="PROSITE" id="PS01091">
    <property type="entry name" value="TATD_3"/>
    <property type="match status" value="1"/>
</dbReference>
<dbReference type="AlphaFoldDB" id="A0A1I7NE11"/>
<dbReference type="PIRSF" id="PIRSF005902">
    <property type="entry name" value="DNase_TatD"/>
    <property type="match status" value="1"/>
</dbReference>
<dbReference type="STRING" id="1393122.SAMN05660895_1489"/>
<dbReference type="Gene3D" id="3.20.20.140">
    <property type="entry name" value="Metal-dependent hydrolases"/>
    <property type="match status" value="1"/>
</dbReference>
<feature type="binding site" evidence="4">
    <location>
        <position position="9"/>
    </location>
    <ligand>
        <name>a divalent metal cation</name>
        <dbReference type="ChEBI" id="CHEBI:60240"/>
        <label>1</label>
    </ligand>
</feature>
<evidence type="ECO:0000313" key="5">
    <source>
        <dbReference type="EMBL" id="SFV32890.1"/>
    </source>
</evidence>
<proteinExistence type="inferred from homology"/>
<name>A0A1I7NE11_9BACT</name>
<evidence type="ECO:0000256" key="1">
    <source>
        <dbReference type="ARBA" id="ARBA00009275"/>
    </source>
</evidence>
<dbReference type="OrthoDB" id="9810005at2"/>
<dbReference type="FunFam" id="3.20.20.140:FF:000005">
    <property type="entry name" value="TatD family hydrolase"/>
    <property type="match status" value="1"/>
</dbReference>
<feature type="binding site" evidence="4">
    <location>
        <position position="94"/>
    </location>
    <ligand>
        <name>a divalent metal cation</name>
        <dbReference type="ChEBI" id="CHEBI:60240"/>
        <label>1</label>
    </ligand>
</feature>
<protein>
    <submittedName>
        <fullName evidence="5">TatD DNase family protein</fullName>
    </submittedName>
</protein>
<dbReference type="PANTHER" id="PTHR46124:SF4">
    <property type="entry name" value="HYDROLASE TATD"/>
    <property type="match status" value="1"/>
</dbReference>
<dbReference type="GO" id="GO:0004536">
    <property type="term" value="F:DNA nuclease activity"/>
    <property type="evidence" value="ECO:0007669"/>
    <property type="project" value="InterPro"/>
</dbReference>
<organism evidence="5 6">
    <name type="scientific">Thermoflavifilum thermophilum</name>
    <dbReference type="NCBI Taxonomy" id="1393122"/>
    <lineage>
        <taxon>Bacteria</taxon>
        <taxon>Pseudomonadati</taxon>
        <taxon>Bacteroidota</taxon>
        <taxon>Chitinophagia</taxon>
        <taxon>Chitinophagales</taxon>
        <taxon>Chitinophagaceae</taxon>
        <taxon>Thermoflavifilum</taxon>
    </lineage>
</organism>
<feature type="binding site" evidence="4">
    <location>
        <position position="155"/>
    </location>
    <ligand>
        <name>a divalent metal cation</name>
        <dbReference type="ChEBI" id="CHEBI:60240"/>
        <label>2</label>
    </ligand>
</feature>
<dbReference type="EMBL" id="FPCJ01000001">
    <property type="protein sequence ID" value="SFV32890.1"/>
    <property type="molecule type" value="Genomic_DNA"/>
</dbReference>
<dbReference type="PANTHER" id="PTHR46124">
    <property type="entry name" value="D-AMINOACYL-TRNA DEACYLASE"/>
    <property type="match status" value="1"/>
</dbReference>
<evidence type="ECO:0000256" key="3">
    <source>
        <dbReference type="ARBA" id="ARBA00022801"/>
    </source>
</evidence>
<dbReference type="Proteomes" id="UP000199537">
    <property type="component" value="Unassembled WGS sequence"/>
</dbReference>
<sequence length="256" mass="29052">MEWIDTHTHLFLPEFDADRDAVIQRALQTGVKYMLLPNIDENSLQSLYACATQYADCCKAMMGLHPCSVNREVKKQLQIIAKQFDENKFIAVGEIGLDYYWDLTYRAEQLEAFRTQLHWAGEWHLPVSVHSRSSLDDCIQEIKNIQRGQLKGVFHCFTGTIEQAKQIIDLGFALGIGGVITFPKSTALRETISQIPPAHIVLETDAPYLSPVPFRGKRNESSRIPYIAQTLSSLYDLHESEIARITTANALRIFPI</sequence>
<dbReference type="NCBIfam" id="TIGR00010">
    <property type="entry name" value="YchF/TatD family DNA exonuclease"/>
    <property type="match status" value="1"/>
</dbReference>
<dbReference type="Pfam" id="PF01026">
    <property type="entry name" value="TatD_DNase"/>
    <property type="match status" value="1"/>
</dbReference>
<keyword evidence="3" id="KW-0378">Hydrolase</keyword>
<dbReference type="GO" id="GO:0005829">
    <property type="term" value="C:cytosol"/>
    <property type="evidence" value="ECO:0007669"/>
    <property type="project" value="TreeGrafter"/>
</dbReference>
<keyword evidence="6" id="KW-1185">Reference proteome</keyword>
<feature type="binding site" evidence="4">
    <location>
        <position position="205"/>
    </location>
    <ligand>
        <name>a divalent metal cation</name>
        <dbReference type="ChEBI" id="CHEBI:60240"/>
        <label>1</label>
    </ligand>
</feature>
<dbReference type="InterPro" id="IPR032466">
    <property type="entry name" value="Metal_Hydrolase"/>
</dbReference>
<feature type="binding site" evidence="4">
    <location>
        <position position="7"/>
    </location>
    <ligand>
        <name>a divalent metal cation</name>
        <dbReference type="ChEBI" id="CHEBI:60240"/>
        <label>1</label>
    </ligand>
</feature>
<reference evidence="6" key="1">
    <citation type="submission" date="2016-10" db="EMBL/GenBank/DDBJ databases">
        <authorList>
            <person name="Varghese N."/>
            <person name="Submissions S."/>
        </authorList>
    </citation>
    <scope>NUCLEOTIDE SEQUENCE [LARGE SCALE GENOMIC DNA]</scope>
    <source>
        <strain evidence="6">DSM 14807</strain>
    </source>
</reference>
<comment type="similarity">
    <text evidence="1">Belongs to the metallo-dependent hydrolases superfamily. TatD-type hydrolase family.</text>
</comment>
<dbReference type="CDD" id="cd01310">
    <property type="entry name" value="TatD_DNAse"/>
    <property type="match status" value="1"/>
</dbReference>
<dbReference type="RefSeq" id="WP_092459442.1">
    <property type="nucleotide sequence ID" value="NZ_FPCJ01000001.1"/>
</dbReference>
<feature type="binding site" evidence="4">
    <location>
        <position position="130"/>
    </location>
    <ligand>
        <name>a divalent metal cation</name>
        <dbReference type="ChEBI" id="CHEBI:60240"/>
        <label>2</label>
    </ligand>
</feature>
<dbReference type="SUPFAM" id="SSF51556">
    <property type="entry name" value="Metallo-dependent hydrolases"/>
    <property type="match status" value="1"/>
</dbReference>